<dbReference type="PANTHER" id="PTHR39083:SF1">
    <property type="entry name" value="CYCLIC DI-GMP-BINDING PROTEIN"/>
    <property type="match status" value="1"/>
</dbReference>
<proteinExistence type="inferred from homology"/>
<evidence type="ECO:0000256" key="8">
    <source>
        <dbReference type="ARBA" id="ARBA00022519"/>
    </source>
</evidence>
<feature type="chain" id="PRO_5031609648" description="Cyclic di-GMP-binding protein" evidence="15">
    <location>
        <begin position="22"/>
        <end position="743"/>
    </location>
</feature>
<evidence type="ECO:0000256" key="10">
    <source>
        <dbReference type="ARBA" id="ARBA00022692"/>
    </source>
</evidence>
<dbReference type="PRINTS" id="PR01440">
    <property type="entry name" value="CELLSNTHASEB"/>
</dbReference>
<name>A0A7W4W435_9GAMM</name>
<feature type="transmembrane region" description="Helical" evidence="15">
    <location>
        <begin position="710"/>
        <end position="735"/>
    </location>
</feature>
<dbReference type="Gene3D" id="2.60.120.260">
    <property type="entry name" value="Galactose-binding domain-like"/>
    <property type="match status" value="2"/>
</dbReference>
<evidence type="ECO:0000256" key="11">
    <source>
        <dbReference type="ARBA" id="ARBA00022916"/>
    </source>
</evidence>
<evidence type="ECO:0000256" key="15">
    <source>
        <dbReference type="RuleBase" id="RU365021"/>
    </source>
</evidence>
<evidence type="ECO:0000256" key="1">
    <source>
        <dbReference type="ARBA" id="ARBA00002057"/>
    </source>
</evidence>
<evidence type="ECO:0000256" key="9">
    <source>
        <dbReference type="ARBA" id="ARBA00022636"/>
    </source>
</evidence>
<comment type="similarity">
    <text evidence="4 15">Belongs to the AcsB/BcsB family.</text>
</comment>
<keyword evidence="11 15" id="KW-0135">Cellulose biosynthesis</keyword>
<comment type="subcellular location">
    <subcellularLocation>
        <location evidence="2">Cell inner membrane</location>
        <topology evidence="2">Single-pass membrane protein</topology>
    </subcellularLocation>
</comment>
<organism evidence="16 17">
    <name type="scientific">Litorivivens lipolytica</name>
    <dbReference type="NCBI Taxonomy" id="1524264"/>
    <lineage>
        <taxon>Bacteria</taxon>
        <taxon>Pseudomonadati</taxon>
        <taxon>Pseudomonadota</taxon>
        <taxon>Gammaproteobacteria</taxon>
        <taxon>Litorivivens</taxon>
    </lineage>
</organism>
<dbReference type="RefSeq" id="WP_183409618.1">
    <property type="nucleotide sequence ID" value="NZ_JACHWY010000001.1"/>
</dbReference>
<evidence type="ECO:0000256" key="3">
    <source>
        <dbReference type="ARBA" id="ARBA00005186"/>
    </source>
</evidence>
<evidence type="ECO:0000313" key="16">
    <source>
        <dbReference type="EMBL" id="MBB3046965.1"/>
    </source>
</evidence>
<evidence type="ECO:0000256" key="13">
    <source>
        <dbReference type="ARBA" id="ARBA00023136"/>
    </source>
</evidence>
<dbReference type="Proteomes" id="UP000537130">
    <property type="component" value="Unassembled WGS sequence"/>
</dbReference>
<keyword evidence="15" id="KW-0732">Signal</keyword>
<dbReference type="GO" id="GO:0005886">
    <property type="term" value="C:plasma membrane"/>
    <property type="evidence" value="ECO:0007669"/>
    <property type="project" value="UniProtKB-SubCell"/>
</dbReference>
<keyword evidence="13 15" id="KW-0472">Membrane</keyword>
<evidence type="ECO:0000313" key="17">
    <source>
        <dbReference type="Proteomes" id="UP000537130"/>
    </source>
</evidence>
<sequence length="743" mass="82896">MFKRIMKFGVPLTLLSAVALAQQPKEEPDPRSLVQDSRTVAEMGFANGFEIRGSEGSRTVGFGSRLDEVVESAYIDMDFTASPALAPLYSHLKVYLNDELQKVVHFEDVQKGDPLSSRVYLNPKFFGEFNQVRIQLIGHLDKECWNPNDPSIWMAMSKGSRLHLNKRKLKLSNDLSMLPAPFFDDRDFRKLSLPIVFGPNFHLGTVEVAAMATSFFGAQADWREARFPVFVNRVPEQHAIVFVTNRNRPDFLRDFPQVSKPTLQMVSHPDNPYVKLLLIQGRDEADLKTAVRGLALGTDLFSGSVATVNEITDIKPREPYDAPNWVRTDRKIQLGELVDDPAQLQVSGRLPAPVKVNFAIPPDLFTWQSRGIPLELSYRYTPPVSDDTDSNMSFSVNGGFVEGFQLTTEGVNGAEKRVRIPLLEEALKEDGDTVRVPSFRVGNNNEMSFEFAFSGVSDRPCLTTAANNYSAVINPNSTLDFTGFPHYLEMPNLHAFATSAYPFIRMADLSDTVFVLPENPSKEEVETLLFLSGYFGGRSGFPGLNLSVVSSWDEAVLADKDILAIGTDPSLSGRASDAENLNLAVDASERFLRLPLRNTRHEYRRWRNDTDNEERQNVNISANGGFAAIVGRESPITSDRSMVAILAAHDTDFRMVQRALADGGKHNFMFGSVVTLRGDKVASYHVGDTYYVGSLPLINLLWYHLAEHPVLLAFASVLIVILLATLLWRIVTLIARRRVQGSK</sequence>
<keyword evidence="9 15" id="KW-0973">c-di-GMP</keyword>
<dbReference type="Pfam" id="PF03170">
    <property type="entry name" value="BcsB"/>
    <property type="match status" value="1"/>
</dbReference>
<evidence type="ECO:0000256" key="5">
    <source>
        <dbReference type="ARBA" id="ARBA00011437"/>
    </source>
</evidence>
<dbReference type="InterPro" id="IPR018513">
    <property type="entry name" value="Cell_synthase_bac"/>
</dbReference>
<keyword evidence="12 15" id="KW-1133">Transmembrane helix</keyword>
<feature type="signal peptide" evidence="15">
    <location>
        <begin position="1"/>
        <end position="21"/>
    </location>
</feature>
<accession>A0A7W4W435</accession>
<evidence type="ECO:0000256" key="7">
    <source>
        <dbReference type="ARBA" id="ARBA00022475"/>
    </source>
</evidence>
<keyword evidence="7 15" id="KW-1003">Cell membrane</keyword>
<keyword evidence="8 15" id="KW-0997">Cell inner membrane</keyword>
<comment type="pathway">
    <text evidence="3 15">Glycan metabolism; bacterial cellulose biosynthesis.</text>
</comment>
<dbReference type="InterPro" id="IPR003920">
    <property type="entry name" value="Cell_synth_B"/>
</dbReference>
<evidence type="ECO:0000256" key="6">
    <source>
        <dbReference type="ARBA" id="ARBA00021844"/>
    </source>
</evidence>
<gene>
    <name evidence="16" type="ORF">FHR99_001201</name>
</gene>
<dbReference type="GO" id="GO:0006011">
    <property type="term" value="P:UDP-alpha-D-glucose metabolic process"/>
    <property type="evidence" value="ECO:0007669"/>
    <property type="project" value="InterPro"/>
</dbReference>
<evidence type="ECO:0000256" key="2">
    <source>
        <dbReference type="ARBA" id="ARBA00004377"/>
    </source>
</evidence>
<dbReference type="NCBIfam" id="NF008323">
    <property type="entry name" value="PRK11114.1-1"/>
    <property type="match status" value="1"/>
</dbReference>
<evidence type="ECO:0000256" key="12">
    <source>
        <dbReference type="ARBA" id="ARBA00022989"/>
    </source>
</evidence>
<evidence type="ECO:0000256" key="4">
    <source>
        <dbReference type="ARBA" id="ARBA00010714"/>
    </source>
</evidence>
<dbReference type="EMBL" id="JACHWY010000001">
    <property type="protein sequence ID" value="MBB3046965.1"/>
    <property type="molecule type" value="Genomic_DNA"/>
</dbReference>
<keyword evidence="17" id="KW-1185">Reference proteome</keyword>
<dbReference type="GO" id="GO:0030244">
    <property type="term" value="P:cellulose biosynthetic process"/>
    <property type="evidence" value="ECO:0007669"/>
    <property type="project" value="UniProtKB-KW"/>
</dbReference>
<comment type="subunit">
    <text evidence="5 15">Tightly associated with the cellulose synthase catalytic subunit.</text>
</comment>
<reference evidence="16 17" key="1">
    <citation type="submission" date="2020-08" db="EMBL/GenBank/DDBJ databases">
        <title>Genomic Encyclopedia of Type Strains, Phase III (KMG-III): the genomes of soil and plant-associated and newly described type strains.</title>
        <authorList>
            <person name="Whitman W."/>
        </authorList>
    </citation>
    <scope>NUCLEOTIDE SEQUENCE [LARGE SCALE GENOMIC DNA]</scope>
    <source>
        <strain evidence="16 17">CECT 8654</strain>
    </source>
</reference>
<comment type="function">
    <text evidence="1 15">Binds the cellulose synthase activator, bis-(3'-5') cyclic diguanylic acid (c-di-GMP).</text>
</comment>
<dbReference type="AlphaFoldDB" id="A0A7W4W435"/>
<keyword evidence="10 15" id="KW-0812">Transmembrane</keyword>
<dbReference type="UniPathway" id="UPA00694"/>
<dbReference type="PANTHER" id="PTHR39083">
    <property type="entry name" value="CYCLIC DI-GMP-BINDING PROTEIN"/>
    <property type="match status" value="1"/>
</dbReference>
<protein>
    <recommendedName>
        <fullName evidence="6 15">Cyclic di-GMP-binding protein</fullName>
    </recommendedName>
    <alternativeName>
        <fullName evidence="14 15">Cellulose synthase regulatory subunit</fullName>
    </alternativeName>
</protein>
<comment type="caution">
    <text evidence="16">The sequence shown here is derived from an EMBL/GenBank/DDBJ whole genome shotgun (WGS) entry which is preliminary data.</text>
</comment>
<evidence type="ECO:0000256" key="14">
    <source>
        <dbReference type="ARBA" id="ARBA00033444"/>
    </source>
</evidence>